<comment type="caution">
    <text evidence="6">The sequence shown here is derived from an EMBL/GenBank/DDBJ whole genome shotgun (WGS) entry which is preliminary data.</text>
</comment>
<name>A0ABV7W9L4_9BURK</name>
<evidence type="ECO:0000313" key="7">
    <source>
        <dbReference type="Proteomes" id="UP001595729"/>
    </source>
</evidence>
<dbReference type="Pfam" id="PF19278">
    <property type="entry name" value="Hydant_A_C"/>
    <property type="match status" value="1"/>
</dbReference>
<dbReference type="InterPro" id="IPR045079">
    <property type="entry name" value="Oxoprolinase-like"/>
</dbReference>
<accession>A0ABV7W9L4</accession>
<sequence>MNPTHVPPSLRWQFWIDRGGTFTDLVGRAPDGGLHTLKLLSENPEQYKDAAVEGIRRLLGLAPGAPITPEWVECVKMGTTVATNALLERKGDRAVLVTTRGFRDALRIATQARPRLFDRHIVLPELLYERVIEAEERVGADGVCVTPLNEAALRVDLQKAYDEGIRACAIVFLHGWRSPAHEMAAQVMARAIGFTQVSVSHEVSPLMKFVPRGDTTVVDAYLSPILRRYVQQVADQMPGVPLLFMQSSGGLTQADHFQGKDAILSGPAGGIVGMVRTAQAAGLHKVIGFDMGGTSTDVSHFSGEFERAFDTEVAGVRMRAPMMSIHTVAAGGGSIIRFDGHRLRVGPESAGANPGPASYRRGGPLATTDANVMLGRIQPDHFPKVFGPGADEPLDREVVVDRFADMARAINAARTVAGTPAVTAEEVAAGALQIAVASMANAVKKISVARGYDLADYALQCFGGAGGQAACLVADALGMGRILAHPLAGVLSAYGMGLADRTVMREGSVERTLDEPGLAAARGRALALREEALEEMRSQGIDTQAVTTGFKALVRYEGTDTALPCALGLNETPAHEMASLRDAFETAYRQRFSFLMADRALVIESVSVEASLAGEPVQGGGATAAGTAHRPDPVTTIRMYCLADEQPAGWRDAQLFQREALRVGATIDGPAVVAERNATTVVDAGWQAVMTGRGNLLLQRTRPRVQAVAVGTQVDPVMLEVFNNLFMNIAEQMGLRLQNTAQSVNIKERLDFSCAIFDGQGQLIANAPHVPVHLGSMSESIRSVIERNPDMRHDDVFVLNDPYHGGTHLPDITVVTPVFLSVADRKPAFYVASRGHHADIGGITPGSMPPFSATIEDEGVLIDNMKLVRGGRLQEGALLSLLRSGPHPSRNPEQNLADLRAQIAANRKGQEELLTMVRQYGQDTVRAYMQHVQDNAEECVRRAITALRDGQFELHMDNGACIRVAVRVDSARRSAVIDFSGTSEQQPSNFNAPRSITMAAVLYVFRTLVDDAIPLNAGCLKPIEVIVPEGCLLNPRHPAAVVAGNVEVSSCVTNALYGALGVMAASQCTMNNFTFGDHERQYYETIAGGSGAGPGFDGTSVVQTHMTNSRMTDPEVLEWRFPVRVDEYAIARGTGGAGRWKGGDGGERRIRFLAPMTASILSNGRRYGAFGAAGGQAGKPGANWVERAEGKVTDLSHIGEVAMQPGDVFVIRTPGGGGWGQPVAEAA</sequence>
<gene>
    <name evidence="6" type="ORF">ACFOPI_22960</name>
</gene>
<evidence type="ECO:0000313" key="6">
    <source>
        <dbReference type="EMBL" id="MFC3686471.1"/>
    </source>
</evidence>
<comment type="similarity">
    <text evidence="1">Belongs to the oxoprolinase family.</text>
</comment>
<keyword evidence="7" id="KW-1185">Reference proteome</keyword>
<evidence type="ECO:0000259" key="2">
    <source>
        <dbReference type="Pfam" id="PF01968"/>
    </source>
</evidence>
<dbReference type="Proteomes" id="UP001595729">
    <property type="component" value="Unassembled WGS sequence"/>
</dbReference>
<dbReference type="Pfam" id="PF05378">
    <property type="entry name" value="Hydant_A_N"/>
    <property type="match status" value="1"/>
</dbReference>
<organism evidence="6 7">
    <name type="scientific">Hydrogenophaga luteola</name>
    <dbReference type="NCBI Taxonomy" id="1591122"/>
    <lineage>
        <taxon>Bacteria</taxon>
        <taxon>Pseudomonadati</taxon>
        <taxon>Pseudomonadota</taxon>
        <taxon>Betaproteobacteria</taxon>
        <taxon>Burkholderiales</taxon>
        <taxon>Comamonadaceae</taxon>
        <taxon>Hydrogenophaga</taxon>
    </lineage>
</organism>
<reference evidence="7" key="1">
    <citation type="journal article" date="2019" name="Int. J. Syst. Evol. Microbiol.">
        <title>The Global Catalogue of Microorganisms (GCM) 10K type strain sequencing project: providing services to taxonomists for standard genome sequencing and annotation.</title>
        <authorList>
            <consortium name="The Broad Institute Genomics Platform"/>
            <consortium name="The Broad Institute Genome Sequencing Center for Infectious Disease"/>
            <person name="Wu L."/>
            <person name="Ma J."/>
        </authorList>
    </citation>
    <scope>NUCLEOTIDE SEQUENCE [LARGE SCALE GENOMIC DNA]</scope>
    <source>
        <strain evidence="7">KCTC 42501</strain>
    </source>
</reference>
<feature type="domain" description="Hydantoinase A/oxoprolinase" evidence="2">
    <location>
        <begin position="212"/>
        <end position="501"/>
    </location>
</feature>
<evidence type="ECO:0000259" key="3">
    <source>
        <dbReference type="Pfam" id="PF02538"/>
    </source>
</evidence>
<proteinExistence type="inferred from homology"/>
<dbReference type="PANTHER" id="PTHR11365">
    <property type="entry name" value="5-OXOPROLINASE RELATED"/>
    <property type="match status" value="1"/>
</dbReference>
<feature type="domain" description="Hydantoinase B/oxoprolinase" evidence="3">
    <location>
        <begin position="715"/>
        <end position="1222"/>
    </location>
</feature>
<dbReference type="Pfam" id="PF02538">
    <property type="entry name" value="Hydantoinase_B"/>
    <property type="match status" value="1"/>
</dbReference>
<dbReference type="PANTHER" id="PTHR11365:SF23">
    <property type="entry name" value="HYPOTHETICAL 5-OXOPROLINASE (EUROFUNG)-RELATED"/>
    <property type="match status" value="1"/>
</dbReference>
<protein>
    <submittedName>
        <fullName evidence="6">Hydantoinase B/oxoprolinase family protein</fullName>
    </submittedName>
</protein>
<dbReference type="InterPro" id="IPR008040">
    <property type="entry name" value="Hydant_A_N"/>
</dbReference>
<dbReference type="Pfam" id="PF01968">
    <property type="entry name" value="Hydantoinase_A"/>
    <property type="match status" value="1"/>
</dbReference>
<feature type="domain" description="Acetophenone carboxylase-like C-terminal" evidence="5">
    <location>
        <begin position="527"/>
        <end position="690"/>
    </location>
</feature>
<evidence type="ECO:0000259" key="5">
    <source>
        <dbReference type="Pfam" id="PF19278"/>
    </source>
</evidence>
<dbReference type="InterPro" id="IPR002821">
    <property type="entry name" value="Hydantoinase_A"/>
</dbReference>
<dbReference type="InterPro" id="IPR049517">
    <property type="entry name" value="ACX-like_C"/>
</dbReference>
<evidence type="ECO:0000256" key="1">
    <source>
        <dbReference type="ARBA" id="ARBA00010403"/>
    </source>
</evidence>
<feature type="domain" description="Hydantoinase/oxoprolinase N-terminal" evidence="4">
    <location>
        <begin position="14"/>
        <end position="192"/>
    </location>
</feature>
<dbReference type="EMBL" id="JBHRXX010000010">
    <property type="protein sequence ID" value="MFC3686471.1"/>
    <property type="molecule type" value="Genomic_DNA"/>
</dbReference>
<dbReference type="RefSeq" id="WP_382179813.1">
    <property type="nucleotide sequence ID" value="NZ_JBHRXX010000010.1"/>
</dbReference>
<evidence type="ECO:0000259" key="4">
    <source>
        <dbReference type="Pfam" id="PF05378"/>
    </source>
</evidence>
<dbReference type="InterPro" id="IPR003692">
    <property type="entry name" value="Hydantoinase_B"/>
</dbReference>